<feature type="domain" description="F-box" evidence="1">
    <location>
        <begin position="3"/>
        <end position="53"/>
    </location>
</feature>
<organism evidence="2">
    <name type="scientific">Fagus sylvatica</name>
    <name type="common">Beechnut</name>
    <dbReference type="NCBI Taxonomy" id="28930"/>
    <lineage>
        <taxon>Eukaryota</taxon>
        <taxon>Viridiplantae</taxon>
        <taxon>Streptophyta</taxon>
        <taxon>Embryophyta</taxon>
        <taxon>Tracheophyta</taxon>
        <taxon>Spermatophyta</taxon>
        <taxon>Magnoliopsida</taxon>
        <taxon>eudicotyledons</taxon>
        <taxon>Gunneridae</taxon>
        <taxon>Pentapetalae</taxon>
        <taxon>rosids</taxon>
        <taxon>fabids</taxon>
        <taxon>Fagales</taxon>
        <taxon>Fagaceae</taxon>
        <taxon>Fagus</taxon>
    </lineage>
</organism>
<dbReference type="PANTHER" id="PTHR31672:SF13">
    <property type="entry name" value="F-BOX PROTEIN CPR30-LIKE"/>
    <property type="match status" value="1"/>
</dbReference>
<sequence>MAAKFYFCLPQDLVEDILSRLAVKSLIRFKCASKAWYALITTRQFAKSHFQRASKNPNCMKFLVLTSDRVLSLGYEALVSQNHDVEPIDYVDSVLMRAGKSSSIVNFMASCNGLVFVSVTLSHEVTDTSVYLVWNPSTRSYKNIPISSTFDSSSRYRSYSFGFGYDYSTDDYKILRCYHHDFLRLEFEIFSLKTLTWRKINSKVQTREHRNGTYFNGAIYWRIQPMSLKPSIIYFDLAEEIFHEVAWPEPVSYFTISGYVDVLSELEILGEHLCLSVCKGEFLDFGDLSVQLWVMNESWTWTRLATIPYWNSCLRPIFLSNNNSEVLMLDTGIDGDGVELIRYNLKENTTTTIFKPKPMGVNLWLTERISVATYVESLYFPDCNDGPDVADQVLARS</sequence>
<dbReference type="AlphaFoldDB" id="A0A2N9HAV7"/>
<dbReference type="Pfam" id="PF07734">
    <property type="entry name" value="FBA_1"/>
    <property type="match status" value="1"/>
</dbReference>
<dbReference type="PROSITE" id="PS50181">
    <property type="entry name" value="FBOX"/>
    <property type="match status" value="1"/>
</dbReference>
<evidence type="ECO:0000313" key="2">
    <source>
        <dbReference type="EMBL" id="SPD09262.1"/>
    </source>
</evidence>
<gene>
    <name evidence="2" type="ORF">FSB_LOCUS37144</name>
</gene>
<dbReference type="CDD" id="cd22157">
    <property type="entry name" value="F-box_AtFBW1-like"/>
    <property type="match status" value="1"/>
</dbReference>
<dbReference type="InterPro" id="IPR036047">
    <property type="entry name" value="F-box-like_dom_sf"/>
</dbReference>
<name>A0A2N9HAV7_FAGSY</name>
<dbReference type="InterPro" id="IPR001810">
    <property type="entry name" value="F-box_dom"/>
</dbReference>
<protein>
    <recommendedName>
        <fullName evidence="1">F-box domain-containing protein</fullName>
    </recommendedName>
</protein>
<dbReference type="InterPro" id="IPR017451">
    <property type="entry name" value="F-box-assoc_interact_dom"/>
</dbReference>
<dbReference type="SUPFAM" id="SSF81383">
    <property type="entry name" value="F-box domain"/>
    <property type="match status" value="1"/>
</dbReference>
<reference evidence="2" key="1">
    <citation type="submission" date="2018-02" db="EMBL/GenBank/DDBJ databases">
        <authorList>
            <person name="Cohen D.B."/>
            <person name="Kent A.D."/>
        </authorList>
    </citation>
    <scope>NUCLEOTIDE SEQUENCE</scope>
</reference>
<dbReference type="InterPro" id="IPR006527">
    <property type="entry name" value="F-box-assoc_dom_typ1"/>
</dbReference>
<evidence type="ECO:0000259" key="1">
    <source>
        <dbReference type="PROSITE" id="PS50181"/>
    </source>
</evidence>
<dbReference type="Pfam" id="PF00646">
    <property type="entry name" value="F-box"/>
    <property type="match status" value="1"/>
</dbReference>
<dbReference type="PANTHER" id="PTHR31672">
    <property type="entry name" value="BNACNNG10540D PROTEIN"/>
    <property type="match status" value="1"/>
</dbReference>
<dbReference type="NCBIfam" id="TIGR01640">
    <property type="entry name" value="F_box_assoc_1"/>
    <property type="match status" value="1"/>
</dbReference>
<accession>A0A2N9HAV7</accession>
<proteinExistence type="predicted"/>
<dbReference type="SMART" id="SM00256">
    <property type="entry name" value="FBOX"/>
    <property type="match status" value="1"/>
</dbReference>
<dbReference type="InterPro" id="IPR050796">
    <property type="entry name" value="SCF_F-box_component"/>
</dbReference>
<dbReference type="Gene3D" id="1.20.1280.50">
    <property type="match status" value="1"/>
</dbReference>
<dbReference type="EMBL" id="OIVN01003168">
    <property type="protein sequence ID" value="SPD09262.1"/>
    <property type="molecule type" value="Genomic_DNA"/>
</dbReference>